<protein>
    <recommendedName>
        <fullName evidence="4">Secreted protein</fullName>
    </recommendedName>
</protein>
<evidence type="ECO:0000313" key="3">
    <source>
        <dbReference type="Proteomes" id="UP000694413"/>
    </source>
</evidence>
<reference evidence="2" key="2">
    <citation type="submission" date="2025-09" db="UniProtKB">
        <authorList>
            <consortium name="Ensembl"/>
        </authorList>
    </citation>
    <scope>IDENTIFICATION</scope>
</reference>
<keyword evidence="1" id="KW-0732">Signal</keyword>
<feature type="signal peptide" evidence="1">
    <location>
        <begin position="1"/>
        <end position="23"/>
    </location>
</feature>
<evidence type="ECO:0000313" key="2">
    <source>
        <dbReference type="Ensembl" id="ENSZALP00000019589.1"/>
    </source>
</evidence>
<keyword evidence="3" id="KW-1185">Reference proteome</keyword>
<proteinExistence type="predicted"/>
<dbReference type="Ensembl" id="ENSZALT00000025734.1">
    <property type="protein sequence ID" value="ENSZALP00000019589.1"/>
    <property type="gene ID" value="ENSZALG00000015503.1"/>
</dbReference>
<dbReference type="Proteomes" id="UP000694413">
    <property type="component" value="Unassembled WGS sequence"/>
</dbReference>
<dbReference type="AlphaFoldDB" id="A0A8D2N7L9"/>
<evidence type="ECO:0008006" key="4">
    <source>
        <dbReference type="Google" id="ProtNLM"/>
    </source>
</evidence>
<name>A0A8D2N7L9_ZONAL</name>
<accession>A0A8D2N7L9</accession>
<feature type="chain" id="PRO_5034832621" description="Secreted protein" evidence="1">
    <location>
        <begin position="24"/>
        <end position="71"/>
    </location>
</feature>
<sequence>MFWFLFFFGFLFGFFFVCLPVMAQVRTSNLGNSTTSSNENLRSTPVIGTPSLENIGGNSQFFLLFCSNSLQ</sequence>
<evidence type="ECO:0000256" key="1">
    <source>
        <dbReference type="SAM" id="SignalP"/>
    </source>
</evidence>
<organism evidence="2 3">
    <name type="scientific">Zonotrichia albicollis</name>
    <name type="common">White-throated sparrow</name>
    <name type="synonym">Fringilla albicollis</name>
    <dbReference type="NCBI Taxonomy" id="44394"/>
    <lineage>
        <taxon>Eukaryota</taxon>
        <taxon>Metazoa</taxon>
        <taxon>Chordata</taxon>
        <taxon>Craniata</taxon>
        <taxon>Vertebrata</taxon>
        <taxon>Euteleostomi</taxon>
        <taxon>Archelosauria</taxon>
        <taxon>Archosauria</taxon>
        <taxon>Dinosauria</taxon>
        <taxon>Saurischia</taxon>
        <taxon>Theropoda</taxon>
        <taxon>Coelurosauria</taxon>
        <taxon>Aves</taxon>
        <taxon>Neognathae</taxon>
        <taxon>Neoaves</taxon>
        <taxon>Telluraves</taxon>
        <taxon>Australaves</taxon>
        <taxon>Passeriformes</taxon>
        <taxon>Passerellidae</taxon>
        <taxon>Zonotrichia</taxon>
    </lineage>
</organism>
<reference evidence="2" key="1">
    <citation type="submission" date="2025-08" db="UniProtKB">
        <authorList>
            <consortium name="Ensembl"/>
        </authorList>
    </citation>
    <scope>IDENTIFICATION</scope>
</reference>